<comment type="caution">
    <text evidence="10">The sequence shown here is derived from an EMBL/GenBank/DDBJ whole genome shotgun (WGS) entry which is preliminary data.</text>
</comment>
<dbReference type="RefSeq" id="WP_132243979.1">
    <property type="nucleotide sequence ID" value="NZ_SLWV01000006.1"/>
</dbReference>
<evidence type="ECO:0000256" key="1">
    <source>
        <dbReference type="ARBA" id="ARBA00004635"/>
    </source>
</evidence>
<dbReference type="InterPro" id="IPR038501">
    <property type="entry name" value="Spore_GerAC_C_sf"/>
</dbReference>
<reference evidence="10 11" key="1">
    <citation type="submission" date="2019-03" db="EMBL/GenBank/DDBJ databases">
        <title>Genomic Encyclopedia of Type Strains, Phase IV (KMG-IV): sequencing the most valuable type-strain genomes for metagenomic binning, comparative biology and taxonomic classification.</title>
        <authorList>
            <person name="Goeker M."/>
        </authorList>
    </citation>
    <scope>NUCLEOTIDE SEQUENCE [LARGE SCALE GENOMIC DNA]</scope>
    <source>
        <strain evidence="10 11">DSM 102940</strain>
    </source>
</reference>
<accession>A0A4V2SBZ5</accession>
<dbReference type="PROSITE" id="PS51257">
    <property type="entry name" value="PROKAR_LIPOPROTEIN"/>
    <property type="match status" value="1"/>
</dbReference>
<evidence type="ECO:0000259" key="9">
    <source>
        <dbReference type="Pfam" id="PF25198"/>
    </source>
</evidence>
<feature type="domain" description="Spore germination GerAC-like C-terminal" evidence="8">
    <location>
        <begin position="205"/>
        <end position="365"/>
    </location>
</feature>
<keyword evidence="5" id="KW-0472">Membrane</keyword>
<keyword evidence="4" id="KW-0732">Signal</keyword>
<comment type="similarity">
    <text evidence="2">Belongs to the GerABKC lipoprotein family.</text>
</comment>
<protein>
    <submittedName>
        <fullName evidence="10">Spore germination protein KC</fullName>
    </submittedName>
</protein>
<name>A0A4V2SBZ5_9FIRM</name>
<evidence type="ECO:0000256" key="5">
    <source>
        <dbReference type="ARBA" id="ARBA00023136"/>
    </source>
</evidence>
<dbReference type="InterPro" id="IPR057336">
    <property type="entry name" value="GerAC_N"/>
</dbReference>
<feature type="domain" description="Spore germination protein N-terminal" evidence="9">
    <location>
        <begin position="23"/>
        <end position="195"/>
    </location>
</feature>
<dbReference type="NCBIfam" id="TIGR02887">
    <property type="entry name" value="spore_ger_x_C"/>
    <property type="match status" value="1"/>
</dbReference>
<dbReference type="PANTHER" id="PTHR35789">
    <property type="entry name" value="SPORE GERMINATION PROTEIN B3"/>
    <property type="match status" value="1"/>
</dbReference>
<dbReference type="GO" id="GO:0009847">
    <property type="term" value="P:spore germination"/>
    <property type="evidence" value="ECO:0007669"/>
    <property type="project" value="InterPro"/>
</dbReference>
<evidence type="ECO:0000313" key="10">
    <source>
        <dbReference type="EMBL" id="TCO77450.1"/>
    </source>
</evidence>
<evidence type="ECO:0000313" key="11">
    <source>
        <dbReference type="Proteomes" id="UP000294919"/>
    </source>
</evidence>
<evidence type="ECO:0000256" key="6">
    <source>
        <dbReference type="ARBA" id="ARBA00023139"/>
    </source>
</evidence>
<dbReference type="GO" id="GO:0016020">
    <property type="term" value="C:membrane"/>
    <property type="evidence" value="ECO:0007669"/>
    <property type="project" value="UniProtKB-SubCell"/>
</dbReference>
<dbReference type="AlphaFoldDB" id="A0A4V2SBZ5"/>
<dbReference type="Proteomes" id="UP000294919">
    <property type="component" value="Unassembled WGS sequence"/>
</dbReference>
<dbReference type="Pfam" id="PF05504">
    <property type="entry name" value="Spore_GerAC"/>
    <property type="match status" value="1"/>
</dbReference>
<dbReference type="EMBL" id="SLWV01000006">
    <property type="protein sequence ID" value="TCO77450.1"/>
    <property type="molecule type" value="Genomic_DNA"/>
</dbReference>
<dbReference type="Gene3D" id="3.30.300.210">
    <property type="entry name" value="Nutrient germinant receptor protein C, domain 3"/>
    <property type="match status" value="1"/>
</dbReference>
<dbReference type="Pfam" id="PF25198">
    <property type="entry name" value="Spore_GerAC_N"/>
    <property type="match status" value="1"/>
</dbReference>
<organism evidence="10 11">
    <name type="scientific">Marinisporobacter balticus</name>
    <dbReference type="NCBI Taxonomy" id="2018667"/>
    <lineage>
        <taxon>Bacteria</taxon>
        <taxon>Bacillati</taxon>
        <taxon>Bacillota</taxon>
        <taxon>Clostridia</taxon>
        <taxon>Peptostreptococcales</taxon>
        <taxon>Thermotaleaceae</taxon>
        <taxon>Marinisporobacter</taxon>
    </lineage>
</organism>
<sequence length="377" mass="43002">MIRKCSNLLIIFIASLMLTSCWDYGDIDKKSMTISIGIEQIGDKVQFSGELAKLTPSKEGTEKAQTAQIYHTVSYGKNFEDARIHNDVINPFPVFLGVTRVVVFGTNYAKKGIEPYLNRIGSIYDYRKNLLSVVSREKPKALLNIKVEKDISVGFLIENMINSLANSGKTLYPNIGELLSNIALGKVGYVIPYVGIEHDHIAYLGFAVMKDSKLVGMIDLVDTDGVLYLLAEKPRLVEAIPDPEKEENIYSFRTVIKKRKIKTNYIDKKVEINIDLDLYAALQYQYHVAPLSDKKIKKLEERISEKVKEDIGSIIKRAQKEFQCDIFQFARYFRAQHPNIYKKIKWEEAFKDAAVNVTVQTKIINKNLEDPNAKKKY</sequence>
<dbReference type="InterPro" id="IPR046953">
    <property type="entry name" value="Spore_GerAC-like_C"/>
</dbReference>
<evidence type="ECO:0000256" key="3">
    <source>
        <dbReference type="ARBA" id="ARBA00022544"/>
    </source>
</evidence>
<evidence type="ECO:0000259" key="8">
    <source>
        <dbReference type="Pfam" id="PF05504"/>
    </source>
</evidence>
<evidence type="ECO:0000256" key="4">
    <source>
        <dbReference type="ARBA" id="ARBA00022729"/>
    </source>
</evidence>
<dbReference type="OrthoDB" id="9816067at2"/>
<dbReference type="PANTHER" id="PTHR35789:SF1">
    <property type="entry name" value="SPORE GERMINATION PROTEIN B3"/>
    <property type="match status" value="1"/>
</dbReference>
<comment type="subcellular location">
    <subcellularLocation>
        <location evidence="1">Membrane</location>
        <topology evidence="1">Lipid-anchor</topology>
    </subcellularLocation>
</comment>
<evidence type="ECO:0000256" key="2">
    <source>
        <dbReference type="ARBA" id="ARBA00007886"/>
    </source>
</evidence>
<evidence type="ECO:0000256" key="7">
    <source>
        <dbReference type="ARBA" id="ARBA00023288"/>
    </source>
</evidence>
<dbReference type="InterPro" id="IPR008844">
    <property type="entry name" value="Spore_GerAC-like"/>
</dbReference>
<keyword evidence="3" id="KW-0309">Germination</keyword>
<keyword evidence="6" id="KW-0564">Palmitate</keyword>
<keyword evidence="7" id="KW-0449">Lipoprotein</keyword>
<keyword evidence="11" id="KW-1185">Reference proteome</keyword>
<gene>
    <name evidence="10" type="ORF">EV214_10692</name>
</gene>
<proteinExistence type="inferred from homology"/>